<dbReference type="CDD" id="cd00737">
    <property type="entry name" value="lyz_endolysin_autolysin"/>
    <property type="match status" value="1"/>
</dbReference>
<reference evidence="9" key="1">
    <citation type="journal article" date="2013" name="Proc. Natl. Acad. Sci. U.S.A.">
        <title>Improving the coverage of the cyanobacterial phylum using diversity-driven genome sequencing.</title>
        <authorList>
            <person name="Shih P.M."/>
            <person name="Wu D."/>
            <person name="Latifi A."/>
            <person name="Axen S.D."/>
            <person name="Fewer D.P."/>
            <person name="Talla E."/>
            <person name="Calteau A."/>
            <person name="Cai F."/>
            <person name="Tandeau de Marsac N."/>
            <person name="Rippka R."/>
            <person name="Herdman M."/>
            <person name="Sivonen K."/>
            <person name="Coursin T."/>
            <person name="Laurent T."/>
            <person name="Goodwin L."/>
            <person name="Nolan M."/>
            <person name="Davenport K.W."/>
            <person name="Han C.S."/>
            <person name="Rubin E.M."/>
            <person name="Eisen J.A."/>
            <person name="Woyke T."/>
            <person name="Gugger M."/>
            <person name="Kerfeld C.A."/>
        </authorList>
    </citation>
    <scope>NUCLEOTIDE SEQUENCE [LARGE SCALE GENOMIC DNA]</scope>
    <source>
        <strain evidence="9">ATCC 29371 / PCC 7437</strain>
    </source>
</reference>
<dbReference type="InterPro" id="IPR051018">
    <property type="entry name" value="Bacteriophage_GH24"/>
</dbReference>
<evidence type="ECO:0000256" key="2">
    <source>
        <dbReference type="ARBA" id="ARBA00022529"/>
    </source>
</evidence>
<accession>K9XTT4</accession>
<evidence type="ECO:0000256" key="1">
    <source>
        <dbReference type="ARBA" id="ARBA00000632"/>
    </source>
</evidence>
<dbReference type="GO" id="GO:0009253">
    <property type="term" value="P:peptidoglycan catabolic process"/>
    <property type="evidence" value="ECO:0007669"/>
    <property type="project" value="InterPro"/>
</dbReference>
<keyword evidence="3 7" id="KW-0081">Bacteriolytic enzyme</keyword>
<keyword evidence="9" id="KW-1185">Reference proteome</keyword>
<dbReference type="GO" id="GO:0031640">
    <property type="term" value="P:killing of cells of another organism"/>
    <property type="evidence" value="ECO:0007669"/>
    <property type="project" value="UniProtKB-KW"/>
</dbReference>
<keyword evidence="4 7" id="KW-0378">Hydrolase</keyword>
<dbReference type="SUPFAM" id="SSF53955">
    <property type="entry name" value="Lysozyme-like"/>
    <property type="match status" value="1"/>
</dbReference>
<dbReference type="Pfam" id="PF00959">
    <property type="entry name" value="Phage_lysozyme"/>
    <property type="match status" value="1"/>
</dbReference>
<proteinExistence type="inferred from homology"/>
<evidence type="ECO:0000256" key="7">
    <source>
        <dbReference type="RuleBase" id="RU003788"/>
    </source>
</evidence>
<dbReference type="PANTHER" id="PTHR38107">
    <property type="match status" value="1"/>
</dbReference>
<keyword evidence="5" id="KW-1035">Host cytoplasm</keyword>
<evidence type="ECO:0000256" key="6">
    <source>
        <dbReference type="ARBA" id="ARBA00023295"/>
    </source>
</evidence>
<evidence type="ECO:0000313" key="9">
    <source>
        <dbReference type="Proteomes" id="UP000010473"/>
    </source>
</evidence>
<dbReference type="PANTHER" id="PTHR38107:SF3">
    <property type="entry name" value="LYSOZYME RRRD-RELATED"/>
    <property type="match status" value="1"/>
</dbReference>
<dbReference type="eggNOG" id="COG3772">
    <property type="taxonomic scope" value="Bacteria"/>
</dbReference>
<evidence type="ECO:0000256" key="4">
    <source>
        <dbReference type="ARBA" id="ARBA00022801"/>
    </source>
</evidence>
<sequence>MGAVFVPQDEVSPNNNSILKQVQQETSINFPALQYKKPKILPQRSFIPEPQPELPRLPIPESVQPTQPASIPVMSKTIALVKEFEGFRSQAYWDTDGTPVIGYGLSKIGGKSVNIGDRIEQNEADHALEKQLQAIQTQIEQAVTVKLNAHQLGALTSIAFNVGVEGIKNSTLLRKVNAQDYLGAANEFLRWNKANVGGRLVTLAGLSRRRQAERELFLTPVD</sequence>
<dbReference type="KEGG" id="scs:Sta7437_2482"/>
<dbReference type="HAMAP" id="MF_04110">
    <property type="entry name" value="ENDOLYSIN_T4"/>
    <property type="match status" value="1"/>
</dbReference>
<dbReference type="HOGENOM" id="CLU_1244701_0_0_3"/>
<dbReference type="InterPro" id="IPR033907">
    <property type="entry name" value="Endolysin_autolysin"/>
</dbReference>
<dbReference type="GO" id="GO:0003796">
    <property type="term" value="F:lysozyme activity"/>
    <property type="evidence" value="ECO:0007669"/>
    <property type="project" value="UniProtKB-EC"/>
</dbReference>
<evidence type="ECO:0000256" key="5">
    <source>
        <dbReference type="ARBA" id="ARBA00023200"/>
    </source>
</evidence>
<dbReference type="GO" id="GO:0042742">
    <property type="term" value="P:defense response to bacterium"/>
    <property type="evidence" value="ECO:0007669"/>
    <property type="project" value="UniProtKB-KW"/>
</dbReference>
<organism evidence="8 9">
    <name type="scientific">Stanieria cyanosphaera (strain ATCC 29371 / PCC 7437)</name>
    <dbReference type="NCBI Taxonomy" id="111780"/>
    <lineage>
        <taxon>Bacteria</taxon>
        <taxon>Bacillati</taxon>
        <taxon>Cyanobacteriota</taxon>
        <taxon>Cyanophyceae</taxon>
        <taxon>Pleurocapsales</taxon>
        <taxon>Dermocarpellaceae</taxon>
        <taxon>Stanieria</taxon>
    </lineage>
</organism>
<evidence type="ECO:0000313" key="8">
    <source>
        <dbReference type="EMBL" id="AFZ36015.1"/>
    </source>
</evidence>
<dbReference type="EMBL" id="CP003653">
    <property type="protein sequence ID" value="AFZ36015.1"/>
    <property type="molecule type" value="Genomic_DNA"/>
</dbReference>
<dbReference type="InterPro" id="IPR023347">
    <property type="entry name" value="Lysozyme_dom_sf"/>
</dbReference>
<dbReference type="InterPro" id="IPR034690">
    <property type="entry name" value="Endolysin_T4_type"/>
</dbReference>
<dbReference type="Gene3D" id="1.10.530.40">
    <property type="match status" value="1"/>
</dbReference>
<dbReference type="STRING" id="111780.Sta7437_2482"/>
<protein>
    <recommendedName>
        <fullName evidence="7">Lysozyme</fullName>
        <ecNumber evidence="7">3.2.1.17</ecNumber>
    </recommendedName>
</protein>
<comment type="similarity">
    <text evidence="7">Belongs to the glycosyl hydrolase 24 family.</text>
</comment>
<dbReference type="InterPro" id="IPR002196">
    <property type="entry name" value="Glyco_hydro_24"/>
</dbReference>
<dbReference type="EC" id="3.2.1.17" evidence="7"/>
<dbReference type="GO" id="GO:0016998">
    <property type="term" value="P:cell wall macromolecule catabolic process"/>
    <property type="evidence" value="ECO:0007669"/>
    <property type="project" value="InterPro"/>
</dbReference>
<name>K9XTT4_STAC7</name>
<gene>
    <name evidence="8" type="ordered locus">Sta7437_2482</name>
</gene>
<comment type="catalytic activity">
    <reaction evidence="1 7">
        <text>Hydrolysis of (1-&gt;4)-beta-linkages between N-acetylmuramic acid and N-acetyl-D-glucosamine residues in a peptidoglycan and between N-acetyl-D-glucosamine residues in chitodextrins.</text>
        <dbReference type="EC" id="3.2.1.17"/>
    </reaction>
</comment>
<dbReference type="Proteomes" id="UP000010473">
    <property type="component" value="Chromosome"/>
</dbReference>
<keyword evidence="6 7" id="KW-0326">Glycosidase</keyword>
<dbReference type="InterPro" id="IPR023346">
    <property type="entry name" value="Lysozyme-like_dom_sf"/>
</dbReference>
<evidence type="ECO:0000256" key="3">
    <source>
        <dbReference type="ARBA" id="ARBA00022638"/>
    </source>
</evidence>
<dbReference type="AlphaFoldDB" id="K9XTT4"/>
<keyword evidence="2 7" id="KW-0929">Antimicrobial</keyword>